<feature type="non-terminal residue" evidence="2">
    <location>
        <position position="1"/>
    </location>
</feature>
<evidence type="ECO:0000313" key="3">
    <source>
        <dbReference type="Proteomes" id="UP000276133"/>
    </source>
</evidence>
<name>A0A3M7T6M8_BRAPC</name>
<protein>
    <submittedName>
        <fullName evidence="2">Sushi domain-containing 2-like isoform X1</fullName>
    </submittedName>
</protein>
<organism evidence="2 3">
    <name type="scientific">Brachionus plicatilis</name>
    <name type="common">Marine rotifer</name>
    <name type="synonym">Brachionus muelleri</name>
    <dbReference type="NCBI Taxonomy" id="10195"/>
    <lineage>
        <taxon>Eukaryota</taxon>
        <taxon>Metazoa</taxon>
        <taxon>Spiralia</taxon>
        <taxon>Gnathifera</taxon>
        <taxon>Rotifera</taxon>
        <taxon>Eurotatoria</taxon>
        <taxon>Monogononta</taxon>
        <taxon>Pseudotrocha</taxon>
        <taxon>Ploima</taxon>
        <taxon>Brachionidae</taxon>
        <taxon>Brachionus</taxon>
    </lineage>
</organism>
<dbReference type="InterPro" id="IPR003886">
    <property type="entry name" value="NIDO_dom"/>
</dbReference>
<keyword evidence="3" id="KW-1185">Reference proteome</keyword>
<reference evidence="2 3" key="1">
    <citation type="journal article" date="2018" name="Sci. Rep.">
        <title>Genomic signatures of local adaptation to the degree of environmental predictability in rotifers.</title>
        <authorList>
            <person name="Franch-Gras L."/>
            <person name="Hahn C."/>
            <person name="Garcia-Roger E.M."/>
            <person name="Carmona M.J."/>
            <person name="Serra M."/>
            <person name="Gomez A."/>
        </authorList>
    </citation>
    <scope>NUCLEOTIDE SEQUENCE [LARGE SCALE GENOMIC DNA]</scope>
    <source>
        <strain evidence="2">HYR1</strain>
    </source>
</reference>
<dbReference type="InterPro" id="IPR051495">
    <property type="entry name" value="Epithelial_Barrier/Signaling"/>
</dbReference>
<sequence length="257" mass="29978">NPLTAELIFDYGIGKGDIELSKTDIEFNKYEIGFKFPYLNIYYDSFFMSQFGYIGFKSPDFYINIYRSMMTSKFGNGSIFYQSYVNRPSELENMKELIEAQFGDRYGVRFIPTNAFVLTWFNIRSLDKAINSTVSFQIISISDEFRSFVIFSYGDLGFPCSEINLRHTTNYESLESFLSSNKFDSINQFSNVNQSGVFIFEVNANFVCDKAELYQDQNLYCTLLSNQSEIFKLEIKFCEISYTHESNGKNTRFFVVY</sequence>
<dbReference type="PANTHER" id="PTHR13802">
    <property type="entry name" value="MUCIN 4-RELATED"/>
    <property type="match status" value="1"/>
</dbReference>
<dbReference type="PROSITE" id="PS51220">
    <property type="entry name" value="NIDO"/>
    <property type="match status" value="1"/>
</dbReference>
<dbReference type="GO" id="GO:0007160">
    <property type="term" value="P:cell-matrix adhesion"/>
    <property type="evidence" value="ECO:0007669"/>
    <property type="project" value="InterPro"/>
</dbReference>
<comment type="caution">
    <text evidence="2">The sequence shown here is derived from an EMBL/GenBank/DDBJ whole genome shotgun (WGS) entry which is preliminary data.</text>
</comment>
<evidence type="ECO:0000259" key="1">
    <source>
        <dbReference type="PROSITE" id="PS51220"/>
    </source>
</evidence>
<feature type="domain" description="NIDO" evidence="1">
    <location>
        <begin position="65"/>
        <end position="205"/>
    </location>
</feature>
<dbReference type="SMART" id="SM00539">
    <property type="entry name" value="NIDO"/>
    <property type="match status" value="1"/>
</dbReference>
<dbReference type="Pfam" id="PF06119">
    <property type="entry name" value="NIDO"/>
    <property type="match status" value="1"/>
</dbReference>
<evidence type="ECO:0000313" key="2">
    <source>
        <dbReference type="EMBL" id="RNA43621.1"/>
    </source>
</evidence>
<dbReference type="PANTHER" id="PTHR13802:SF60">
    <property type="entry name" value="PROTEIN CBG06057"/>
    <property type="match status" value="1"/>
</dbReference>
<accession>A0A3M7T6M8</accession>
<proteinExistence type="predicted"/>
<dbReference type="EMBL" id="REGN01000200">
    <property type="protein sequence ID" value="RNA43621.1"/>
    <property type="molecule type" value="Genomic_DNA"/>
</dbReference>
<dbReference type="AlphaFoldDB" id="A0A3M7T6M8"/>
<gene>
    <name evidence="2" type="ORF">BpHYR1_047525</name>
</gene>
<dbReference type="Proteomes" id="UP000276133">
    <property type="component" value="Unassembled WGS sequence"/>
</dbReference>